<organism evidence="2 3">
    <name type="scientific">Linum tenue</name>
    <dbReference type="NCBI Taxonomy" id="586396"/>
    <lineage>
        <taxon>Eukaryota</taxon>
        <taxon>Viridiplantae</taxon>
        <taxon>Streptophyta</taxon>
        <taxon>Embryophyta</taxon>
        <taxon>Tracheophyta</taxon>
        <taxon>Spermatophyta</taxon>
        <taxon>Magnoliopsida</taxon>
        <taxon>eudicotyledons</taxon>
        <taxon>Gunneridae</taxon>
        <taxon>Pentapetalae</taxon>
        <taxon>rosids</taxon>
        <taxon>fabids</taxon>
        <taxon>Malpighiales</taxon>
        <taxon>Linaceae</taxon>
        <taxon>Linum</taxon>
    </lineage>
</organism>
<dbReference type="EMBL" id="CAMGYJ010000005">
    <property type="protein sequence ID" value="CAI0423685.1"/>
    <property type="molecule type" value="Genomic_DNA"/>
</dbReference>
<evidence type="ECO:0000256" key="1">
    <source>
        <dbReference type="ARBA" id="ARBA00022729"/>
    </source>
</evidence>
<evidence type="ECO:0000313" key="2">
    <source>
        <dbReference type="EMBL" id="CAI0423685.1"/>
    </source>
</evidence>
<dbReference type="NCBIfam" id="TIGR01675">
    <property type="entry name" value="plant-AP"/>
    <property type="match status" value="1"/>
</dbReference>
<dbReference type="Gene3D" id="3.40.50.1000">
    <property type="entry name" value="HAD superfamily/HAD-like"/>
    <property type="match status" value="1"/>
</dbReference>
<keyword evidence="1" id="KW-0732">Signal</keyword>
<protein>
    <recommendedName>
        <fullName evidence="4">Acid phosphatase 1</fullName>
    </recommendedName>
</protein>
<dbReference type="AlphaFoldDB" id="A0AAV0KPH1"/>
<proteinExistence type="predicted"/>
<dbReference type="SUPFAM" id="SSF56784">
    <property type="entry name" value="HAD-like"/>
    <property type="match status" value="1"/>
</dbReference>
<dbReference type="InterPro" id="IPR036412">
    <property type="entry name" value="HAD-like_sf"/>
</dbReference>
<dbReference type="Proteomes" id="UP001154282">
    <property type="component" value="Unassembled WGS sequence"/>
</dbReference>
<gene>
    <name evidence="2" type="ORF">LITE_LOCUS19610</name>
</gene>
<evidence type="ECO:0000313" key="3">
    <source>
        <dbReference type="Proteomes" id="UP001154282"/>
    </source>
</evidence>
<evidence type="ECO:0008006" key="4">
    <source>
        <dbReference type="Google" id="ProtNLM"/>
    </source>
</evidence>
<dbReference type="PANTHER" id="PTHR31284:SF9">
    <property type="entry name" value="HAD SUPERFAMILY, SUBFAMILY IIIB ACID PHOSPHATASE"/>
    <property type="match status" value="1"/>
</dbReference>
<reference evidence="2" key="1">
    <citation type="submission" date="2022-08" db="EMBL/GenBank/DDBJ databases">
        <authorList>
            <person name="Gutierrez-Valencia J."/>
        </authorList>
    </citation>
    <scope>NUCLEOTIDE SEQUENCE</scope>
</reference>
<accession>A0AAV0KPH1</accession>
<dbReference type="Pfam" id="PF03767">
    <property type="entry name" value="Acid_phosphat_B"/>
    <property type="match status" value="1"/>
</dbReference>
<dbReference type="PANTHER" id="PTHR31284">
    <property type="entry name" value="ACID PHOSPHATASE-LIKE PROTEIN"/>
    <property type="match status" value="1"/>
</dbReference>
<comment type="caution">
    <text evidence="2">The sequence shown here is derived from an EMBL/GenBank/DDBJ whole genome shotgun (WGS) entry which is preliminary data.</text>
</comment>
<dbReference type="InterPro" id="IPR010028">
    <property type="entry name" value="Acid_phosphatase_pln"/>
</dbReference>
<dbReference type="GO" id="GO:0003993">
    <property type="term" value="F:acid phosphatase activity"/>
    <property type="evidence" value="ECO:0007669"/>
    <property type="project" value="InterPro"/>
</dbReference>
<dbReference type="InterPro" id="IPR023214">
    <property type="entry name" value="HAD_sf"/>
</dbReference>
<name>A0AAV0KPH1_9ROSI</name>
<dbReference type="InterPro" id="IPR005519">
    <property type="entry name" value="Acid_phosphat_B-like"/>
</dbReference>
<sequence>MEKTCLVPLYLSQIKCASLPNHFSISFHSSQYIILLYVQRQSSSKMAASAAAVLVRYCLLLLCAAAAAVAQEVVAPPHDEDNDTVLQSSSSSNYCLSWRLGAETNNVRGWWTVPAQCCGYIQAYMAGSGQYQRDVDLIVDQIMGHASNVAASITTGAAGDEGGGDDGLDAWVLDVDDTCLSNMLYYKTRRSYGCLPYEPLSFRAWASKARSPAIPAVLGLFNYLRDAGFKVFLVTGRDAEALGDATRLNLLRQGFVGYHRLILRTASYRGQSGEVYKSEMRRQVMEEGYRIWGNVGDQWSDLLGHSLGNRTFKLPNPMYFVP</sequence>
<keyword evidence="3" id="KW-1185">Reference proteome</keyword>